<evidence type="ECO:0008006" key="4">
    <source>
        <dbReference type="Google" id="ProtNLM"/>
    </source>
</evidence>
<name>A0ABS9RH03_9FLAO</name>
<evidence type="ECO:0000313" key="3">
    <source>
        <dbReference type="Proteomes" id="UP001156141"/>
    </source>
</evidence>
<keyword evidence="1" id="KW-0812">Transmembrane</keyword>
<dbReference type="RefSeq" id="WP_240572534.1">
    <property type="nucleotide sequence ID" value="NZ_CP136709.1"/>
</dbReference>
<accession>A0ABS9RH03</accession>
<protein>
    <recommendedName>
        <fullName evidence="4">Lipoprotein</fullName>
    </recommendedName>
</protein>
<keyword evidence="1" id="KW-0472">Membrane</keyword>
<comment type="caution">
    <text evidence="2">The sequence shown here is derived from an EMBL/GenBank/DDBJ whole genome shotgun (WGS) entry which is preliminary data.</text>
</comment>
<reference evidence="2" key="1">
    <citation type="submission" date="2022-02" db="EMBL/GenBank/DDBJ databases">
        <title>Aestuariibaculum sp., a marine bacterium isolated from sediment in Guangxi.</title>
        <authorList>
            <person name="Ying J."/>
        </authorList>
    </citation>
    <scope>NUCLEOTIDE SEQUENCE</scope>
    <source>
        <strain evidence="2">L182</strain>
    </source>
</reference>
<organism evidence="2 3">
    <name type="scientific">Aestuariibaculum lutulentum</name>
    <dbReference type="NCBI Taxonomy" id="2920935"/>
    <lineage>
        <taxon>Bacteria</taxon>
        <taxon>Pseudomonadati</taxon>
        <taxon>Bacteroidota</taxon>
        <taxon>Flavobacteriia</taxon>
        <taxon>Flavobacteriales</taxon>
        <taxon>Flavobacteriaceae</taxon>
    </lineage>
</organism>
<feature type="transmembrane region" description="Helical" evidence="1">
    <location>
        <begin position="33"/>
        <end position="53"/>
    </location>
</feature>
<keyword evidence="1" id="KW-1133">Transmembrane helix</keyword>
<dbReference type="EMBL" id="JAKVQD010000001">
    <property type="protein sequence ID" value="MCH4552223.1"/>
    <property type="molecule type" value="Genomic_DNA"/>
</dbReference>
<sequence>MRIQNKNILASILFVLISFVCLGQPDPPPPTPPPGLSVDFGIFAVLSFGVFYGSKKLLSKKN</sequence>
<gene>
    <name evidence="2" type="ORF">MKW35_06295</name>
</gene>
<proteinExistence type="predicted"/>
<dbReference type="Proteomes" id="UP001156141">
    <property type="component" value="Unassembled WGS sequence"/>
</dbReference>
<keyword evidence="3" id="KW-1185">Reference proteome</keyword>
<evidence type="ECO:0000313" key="2">
    <source>
        <dbReference type="EMBL" id="MCH4552223.1"/>
    </source>
</evidence>
<evidence type="ECO:0000256" key="1">
    <source>
        <dbReference type="SAM" id="Phobius"/>
    </source>
</evidence>